<dbReference type="Proteomes" id="UP000553776">
    <property type="component" value="Unassembled WGS sequence"/>
</dbReference>
<organism evidence="1 2">
    <name type="scientific">Cohnella xylanilytica</name>
    <dbReference type="NCBI Taxonomy" id="557555"/>
    <lineage>
        <taxon>Bacteria</taxon>
        <taxon>Bacillati</taxon>
        <taxon>Bacillota</taxon>
        <taxon>Bacilli</taxon>
        <taxon>Bacillales</taxon>
        <taxon>Paenibacillaceae</taxon>
        <taxon>Cohnella</taxon>
    </lineage>
</organism>
<name>A0A841U9Y1_9BACL</name>
<accession>A0A841U9Y1</accession>
<gene>
    <name evidence="1" type="ORF">H7B90_25570</name>
</gene>
<dbReference type="EMBL" id="JACJVR010000103">
    <property type="protein sequence ID" value="MBB6694771.1"/>
    <property type="molecule type" value="Genomic_DNA"/>
</dbReference>
<evidence type="ECO:0000313" key="1">
    <source>
        <dbReference type="EMBL" id="MBB6694771.1"/>
    </source>
</evidence>
<dbReference type="RefSeq" id="WP_185138736.1">
    <property type="nucleotide sequence ID" value="NZ_BORM01000007.1"/>
</dbReference>
<dbReference type="InterPro" id="IPR026838">
    <property type="entry name" value="YheC/D"/>
</dbReference>
<dbReference type="AlphaFoldDB" id="A0A841U9Y1"/>
<dbReference type="Pfam" id="PF14398">
    <property type="entry name" value="ATPgrasp_YheCD"/>
    <property type="match status" value="1"/>
</dbReference>
<dbReference type="SUPFAM" id="SSF56059">
    <property type="entry name" value="Glutathione synthetase ATP-binding domain-like"/>
    <property type="match status" value="1"/>
</dbReference>
<sequence length="270" mass="31466">MTIQRVRSKAAKTEALLANPDLAVHIPDTRPMNRASVRDMLNRYGMIYVKPVNGTFGKGVIRLEWRTGEPIPYRFQCGLRQYRFQSYESMYNKLLTVKRKRNYLSQQGIELLKHDDRRFDFRVMVQKNPESAWETTGIIGRLAYPGKIVTNYHSGGTPMPLGALLAEHLPESIRLDEYQEVLDILGVEVARTLERRFPRIREIGVDVAIDADLKPWILEVNTKPDPFLFRKLKDPAVFRRIYSYAVAYGRFPSRRRARKRQRGSRKKPSQ</sequence>
<reference evidence="1 2" key="1">
    <citation type="submission" date="2020-08" db="EMBL/GenBank/DDBJ databases">
        <title>Cohnella phylogeny.</title>
        <authorList>
            <person name="Dunlap C."/>
        </authorList>
    </citation>
    <scope>NUCLEOTIDE SEQUENCE [LARGE SCALE GENOMIC DNA]</scope>
    <source>
        <strain evidence="1 2">DSM 25239</strain>
    </source>
</reference>
<proteinExistence type="predicted"/>
<protein>
    <submittedName>
        <fullName evidence="1">YheC/YheD family protein</fullName>
    </submittedName>
</protein>
<evidence type="ECO:0000313" key="2">
    <source>
        <dbReference type="Proteomes" id="UP000553776"/>
    </source>
</evidence>
<keyword evidence="2" id="KW-1185">Reference proteome</keyword>
<comment type="caution">
    <text evidence="1">The sequence shown here is derived from an EMBL/GenBank/DDBJ whole genome shotgun (WGS) entry which is preliminary data.</text>
</comment>
<dbReference type="Gene3D" id="3.30.470.20">
    <property type="entry name" value="ATP-grasp fold, B domain"/>
    <property type="match status" value="1"/>
</dbReference>